<organism evidence="2 3">
    <name type="scientific">Limnoraphis robusta CCNP1315</name>
    <dbReference type="NCBI Taxonomy" id="3110306"/>
    <lineage>
        <taxon>Bacteria</taxon>
        <taxon>Bacillati</taxon>
        <taxon>Cyanobacteriota</taxon>
        <taxon>Cyanophyceae</taxon>
        <taxon>Oscillatoriophycideae</taxon>
        <taxon>Oscillatoriales</taxon>
        <taxon>Sirenicapillariaceae</taxon>
        <taxon>Limnoraphis</taxon>
    </lineage>
</organism>
<protein>
    <submittedName>
        <fullName evidence="2">Uncharacterized protein</fullName>
    </submittedName>
</protein>
<comment type="caution">
    <text evidence="2">The sequence shown here is derived from an EMBL/GenBank/DDBJ whole genome shotgun (WGS) entry which is preliminary data.</text>
</comment>
<feature type="region of interest" description="Disordered" evidence="1">
    <location>
        <begin position="1"/>
        <end position="48"/>
    </location>
</feature>
<dbReference type="Proteomes" id="UP001301728">
    <property type="component" value="Unassembled WGS sequence"/>
</dbReference>
<dbReference type="EMBL" id="JAYGHT010000008">
    <property type="protein sequence ID" value="MEA5518292.1"/>
    <property type="molecule type" value="Genomic_DNA"/>
</dbReference>
<reference evidence="2 3" key="1">
    <citation type="submission" date="2023-12" db="EMBL/GenBank/DDBJ databases">
        <title>Baltic Sea Cyanobacteria.</title>
        <authorList>
            <person name="Delbaje E."/>
            <person name="Fewer D.P."/>
            <person name="Shishido T.K."/>
        </authorList>
    </citation>
    <scope>NUCLEOTIDE SEQUENCE [LARGE SCALE GENOMIC DNA]</scope>
    <source>
        <strain evidence="2 3">CCNP 1315</strain>
    </source>
</reference>
<name>A0ABU5TUB8_9CYAN</name>
<dbReference type="RefSeq" id="WP_323273570.1">
    <property type="nucleotide sequence ID" value="NZ_JAYGHT010000008.1"/>
</dbReference>
<feature type="region of interest" description="Disordered" evidence="1">
    <location>
        <begin position="188"/>
        <end position="245"/>
    </location>
</feature>
<sequence>MNQTTGTLESSTETSNNISDVSEQSFESFNSRGEGRRSQGEESTLPENLNFCGTVTTEEFPEDFNEEFNLERIIASIRYLQNLSEELGSEFSPIFFQPPDFPADFNTSDQGLGFTKTQNFSDFFTDFLSSDSNFSESINFQDLLEQFSQLERSELPEEFENIDFSQLPEIPEDLEDFPTIIDDDTVDELSEEETSDELESDDDTVDELSEEETSDELESDDDTVDELSEEETSDELESDDDTVDELSDIELPELPEDLEDFPTIIDDVELPDEELPDGEVFNNPVECFPVDMMEEYFSQSQEDNSSEIPDFPINFEPGDINDIEGEVTILPFPLPGFSEEFDSLTGSFNGEFPTFSETDSEGEVTILPFPLPEGWGEKFDQLIGSSEGEFPSLSETDGEIIELPFEYSFTSWVEGGEMPEIMHCFFENDQVMFSAKIPLTQEDLTPTI</sequence>
<evidence type="ECO:0000313" key="2">
    <source>
        <dbReference type="EMBL" id="MEA5518292.1"/>
    </source>
</evidence>
<accession>A0ABU5TUB8</accession>
<feature type="compositionally biased region" description="Polar residues" evidence="1">
    <location>
        <begin position="16"/>
        <end position="31"/>
    </location>
</feature>
<proteinExistence type="predicted"/>
<keyword evidence="3" id="KW-1185">Reference proteome</keyword>
<evidence type="ECO:0000313" key="3">
    <source>
        <dbReference type="Proteomes" id="UP001301728"/>
    </source>
</evidence>
<feature type="compositionally biased region" description="Low complexity" evidence="1">
    <location>
        <begin position="1"/>
        <end position="15"/>
    </location>
</feature>
<gene>
    <name evidence="2" type="ORF">VB854_04950</name>
</gene>
<evidence type="ECO:0000256" key="1">
    <source>
        <dbReference type="SAM" id="MobiDB-lite"/>
    </source>
</evidence>